<gene>
    <name evidence="1" type="ORF">PVAG01_00353</name>
</gene>
<accession>A0ABR4PU06</accession>
<reference evidence="1 2" key="1">
    <citation type="submission" date="2024-06" db="EMBL/GenBank/DDBJ databases">
        <title>Complete genome of Phlyctema vagabunda strain 19-DSS-EL-015.</title>
        <authorList>
            <person name="Fiorenzani C."/>
        </authorList>
    </citation>
    <scope>NUCLEOTIDE SEQUENCE [LARGE SCALE GENOMIC DNA]</scope>
    <source>
        <strain evidence="1 2">19-DSS-EL-015</strain>
    </source>
</reference>
<name>A0ABR4PU06_9HELO</name>
<dbReference type="EMBL" id="JBFCZG010000001">
    <property type="protein sequence ID" value="KAL3426844.1"/>
    <property type="molecule type" value="Genomic_DNA"/>
</dbReference>
<dbReference type="Gene3D" id="2.60.120.620">
    <property type="entry name" value="q2cbj1_9rhob like domain"/>
    <property type="match status" value="1"/>
</dbReference>
<sequence length="132" mass="14979">MTINIYLNNVDESHGGATRFLEPINPSTEINSENTVLSKVQPLRGTAAIFHDNVLHDGEELTAGVKYLLRTDIMYSRVLPFEFERLVQKLETDKEKGETALELALGLEEAGNRDEAVRWYKKAFRLCPELDV</sequence>
<proteinExistence type="predicted"/>
<organism evidence="1 2">
    <name type="scientific">Phlyctema vagabunda</name>
    <dbReference type="NCBI Taxonomy" id="108571"/>
    <lineage>
        <taxon>Eukaryota</taxon>
        <taxon>Fungi</taxon>
        <taxon>Dikarya</taxon>
        <taxon>Ascomycota</taxon>
        <taxon>Pezizomycotina</taxon>
        <taxon>Leotiomycetes</taxon>
        <taxon>Helotiales</taxon>
        <taxon>Dermateaceae</taxon>
        <taxon>Phlyctema</taxon>
    </lineage>
</organism>
<evidence type="ECO:0008006" key="3">
    <source>
        <dbReference type="Google" id="ProtNLM"/>
    </source>
</evidence>
<protein>
    <recommendedName>
        <fullName evidence="3">Prolyl 4-hydroxylase alpha subunit Fe(2+) 2OG dioxygenase domain-containing protein</fullName>
    </recommendedName>
</protein>
<evidence type="ECO:0000313" key="2">
    <source>
        <dbReference type="Proteomes" id="UP001629113"/>
    </source>
</evidence>
<dbReference type="Proteomes" id="UP001629113">
    <property type="component" value="Unassembled WGS sequence"/>
</dbReference>
<keyword evidence="2" id="KW-1185">Reference proteome</keyword>
<evidence type="ECO:0000313" key="1">
    <source>
        <dbReference type="EMBL" id="KAL3426844.1"/>
    </source>
</evidence>
<comment type="caution">
    <text evidence="1">The sequence shown here is derived from an EMBL/GenBank/DDBJ whole genome shotgun (WGS) entry which is preliminary data.</text>
</comment>